<dbReference type="InterPro" id="IPR000008">
    <property type="entry name" value="C2_dom"/>
</dbReference>
<feature type="compositionally biased region" description="Low complexity" evidence="13">
    <location>
        <begin position="3605"/>
        <end position="3615"/>
    </location>
</feature>
<dbReference type="InterPro" id="IPR042720">
    <property type="entry name" value="PCLO_FYVE1"/>
</dbReference>
<evidence type="ECO:0000256" key="11">
    <source>
        <dbReference type="ARBA" id="ARBA00083569"/>
    </source>
</evidence>
<dbReference type="CDD" id="cd06714">
    <property type="entry name" value="PDZ_RIM-like"/>
    <property type="match status" value="1"/>
</dbReference>
<feature type="compositionally biased region" description="Basic and acidic residues" evidence="13">
    <location>
        <begin position="835"/>
        <end position="851"/>
    </location>
</feature>
<feature type="region of interest" description="Disordered" evidence="13">
    <location>
        <begin position="2401"/>
        <end position="2446"/>
    </location>
</feature>
<dbReference type="PANTHER" id="PTHR14113">
    <property type="entry name" value="PICCOLO/BASSOON"/>
    <property type="match status" value="1"/>
</dbReference>
<dbReference type="Gene3D" id="2.60.40.150">
    <property type="entry name" value="C2 domain"/>
    <property type="match status" value="2"/>
</dbReference>
<dbReference type="CTD" id="27445"/>
<evidence type="ECO:0000256" key="13">
    <source>
        <dbReference type="SAM" id="MobiDB-lite"/>
    </source>
</evidence>
<feature type="compositionally biased region" description="Pro residues" evidence="13">
    <location>
        <begin position="452"/>
        <end position="518"/>
    </location>
</feature>
<feature type="compositionally biased region" description="Basic and acidic residues" evidence="13">
    <location>
        <begin position="1773"/>
        <end position="1786"/>
    </location>
</feature>
<protein>
    <recommendedName>
        <fullName evidence="10">Protein piccolo</fullName>
    </recommendedName>
    <alternativeName>
        <fullName evidence="11">Aczonin</fullName>
    </alternativeName>
</protein>
<feature type="compositionally biased region" description="Basic and acidic residues" evidence="13">
    <location>
        <begin position="1185"/>
        <end position="1239"/>
    </location>
</feature>
<name>A0A7F8QFJ8_LEPWE</name>
<evidence type="ECO:0000256" key="9">
    <source>
        <dbReference type="ARBA" id="ARBA00034101"/>
    </source>
</evidence>
<dbReference type="GeneID" id="102746221"/>
<feature type="compositionally biased region" description="Low complexity" evidence="13">
    <location>
        <begin position="3380"/>
        <end position="3401"/>
    </location>
</feature>
<dbReference type="OrthoDB" id="67700at2759"/>
<dbReference type="PROSITE" id="PS50106">
    <property type="entry name" value="PDZ"/>
    <property type="match status" value="1"/>
</dbReference>
<dbReference type="PROSITE" id="PS50004">
    <property type="entry name" value="C2"/>
    <property type="match status" value="2"/>
</dbReference>
<dbReference type="SMART" id="SM00239">
    <property type="entry name" value="C2"/>
    <property type="match status" value="2"/>
</dbReference>
<feature type="compositionally biased region" description="Basic and acidic residues" evidence="13">
    <location>
        <begin position="1152"/>
        <end position="1173"/>
    </location>
</feature>
<feature type="compositionally biased region" description="Low complexity" evidence="13">
    <location>
        <begin position="213"/>
        <end position="227"/>
    </location>
</feature>
<evidence type="ECO:0000256" key="8">
    <source>
        <dbReference type="ARBA" id="ARBA00023302"/>
    </source>
</evidence>
<keyword evidence="3" id="KW-0863">Zinc-finger</keyword>
<feature type="compositionally biased region" description="Basic and acidic residues" evidence="13">
    <location>
        <begin position="1318"/>
        <end position="1335"/>
    </location>
</feature>
<feature type="region of interest" description="Disordered" evidence="13">
    <location>
        <begin position="3093"/>
        <end position="3112"/>
    </location>
</feature>
<keyword evidence="2" id="KW-0677">Repeat</keyword>
<dbReference type="GO" id="GO:0035418">
    <property type="term" value="P:protein localization to synapse"/>
    <property type="evidence" value="ECO:0007669"/>
    <property type="project" value="TreeGrafter"/>
</dbReference>
<evidence type="ECO:0000256" key="12">
    <source>
        <dbReference type="SAM" id="Coils"/>
    </source>
</evidence>
<dbReference type="KEGG" id="lww:102746221"/>
<feature type="region of interest" description="Disordered" evidence="13">
    <location>
        <begin position="52"/>
        <end position="158"/>
    </location>
</feature>
<dbReference type="InterPro" id="IPR035892">
    <property type="entry name" value="C2_domain_sf"/>
</dbReference>
<dbReference type="SUPFAM" id="SSF57903">
    <property type="entry name" value="FYVE/PHD zinc finger"/>
    <property type="match status" value="2"/>
</dbReference>
<dbReference type="FunFam" id="2.30.42.10:FF:000126">
    <property type="entry name" value="Piccolo presynaptic cytomatrix protein"/>
    <property type="match status" value="1"/>
</dbReference>
<dbReference type="GO" id="GO:0005544">
    <property type="term" value="F:calcium-dependent phospholipid binding"/>
    <property type="evidence" value="ECO:0007669"/>
    <property type="project" value="UniProtKB-KW"/>
</dbReference>
<feature type="region of interest" description="Disordered" evidence="13">
    <location>
        <begin position="2537"/>
        <end position="2616"/>
    </location>
</feature>
<feature type="compositionally biased region" description="Basic and acidic residues" evidence="13">
    <location>
        <begin position="1416"/>
        <end position="1439"/>
    </location>
</feature>
<feature type="compositionally biased region" description="Pro residues" evidence="13">
    <location>
        <begin position="96"/>
        <end position="105"/>
    </location>
</feature>
<feature type="compositionally biased region" description="Polar residues" evidence="13">
    <location>
        <begin position="1663"/>
        <end position="1675"/>
    </location>
</feature>
<dbReference type="Pfam" id="PF00168">
    <property type="entry name" value="C2"/>
    <property type="match status" value="2"/>
</dbReference>
<evidence type="ECO:0000256" key="14">
    <source>
        <dbReference type="SAM" id="Phobius"/>
    </source>
</evidence>
<dbReference type="GO" id="GO:1904071">
    <property type="term" value="P:presynaptic active zone assembly"/>
    <property type="evidence" value="ECO:0007669"/>
    <property type="project" value="TreeGrafter"/>
</dbReference>
<feature type="compositionally biased region" description="Pro residues" evidence="13">
    <location>
        <begin position="1119"/>
        <end position="1136"/>
    </location>
</feature>
<dbReference type="SUPFAM" id="SSF50156">
    <property type="entry name" value="PDZ domain-like"/>
    <property type="match status" value="1"/>
</dbReference>
<keyword evidence="12" id="KW-0175">Coiled coil</keyword>
<feature type="region of interest" description="Disordered" evidence="13">
    <location>
        <begin position="1117"/>
        <end position="1398"/>
    </location>
</feature>
<feature type="compositionally biased region" description="Low complexity" evidence="13">
    <location>
        <begin position="1336"/>
        <end position="1346"/>
    </location>
</feature>
<feature type="transmembrane region" description="Helical" evidence="14">
    <location>
        <begin position="3190"/>
        <end position="3206"/>
    </location>
</feature>
<feature type="region of interest" description="Disordered" evidence="13">
    <location>
        <begin position="2156"/>
        <end position="2184"/>
    </location>
</feature>
<evidence type="ECO:0000256" key="6">
    <source>
        <dbReference type="ARBA" id="ARBA00023018"/>
    </source>
</evidence>
<dbReference type="CDD" id="cd15774">
    <property type="entry name" value="FYVE1_PCLO"/>
    <property type="match status" value="1"/>
</dbReference>
<feature type="compositionally biased region" description="Acidic residues" evidence="13">
    <location>
        <begin position="1680"/>
        <end position="1690"/>
    </location>
</feature>
<keyword evidence="17" id="KW-1185">Reference proteome</keyword>
<dbReference type="InterPro" id="IPR013083">
    <property type="entry name" value="Znf_RING/FYVE/PHD"/>
</dbReference>
<dbReference type="Gene3D" id="3.30.40.10">
    <property type="entry name" value="Zinc/RING finger domain, C3HC4 (zinc finger)"/>
    <property type="match status" value="2"/>
</dbReference>
<feature type="compositionally biased region" description="Basic and acidic residues" evidence="13">
    <location>
        <begin position="2282"/>
        <end position="2293"/>
    </location>
</feature>
<feature type="domain" description="C2" evidence="15">
    <location>
        <begin position="3422"/>
        <end position="3551"/>
    </location>
</feature>
<dbReference type="SMART" id="SM00228">
    <property type="entry name" value="PDZ"/>
    <property type="match status" value="1"/>
</dbReference>
<keyword evidence="4" id="KW-0862">Zinc</keyword>
<feature type="compositionally biased region" description="Polar residues" evidence="13">
    <location>
        <begin position="234"/>
        <end position="246"/>
    </location>
</feature>
<feature type="transmembrane region" description="Helical" evidence="14">
    <location>
        <begin position="3159"/>
        <end position="3178"/>
    </location>
</feature>
<feature type="region of interest" description="Disordered" evidence="13">
    <location>
        <begin position="3373"/>
        <end position="3417"/>
    </location>
</feature>
<feature type="compositionally biased region" description="Polar residues" evidence="13">
    <location>
        <begin position="1347"/>
        <end position="1362"/>
    </location>
</feature>
<feature type="compositionally biased region" description="Polar residues" evidence="13">
    <location>
        <begin position="3623"/>
        <end position="3635"/>
    </location>
</feature>
<dbReference type="Proteomes" id="UP000245341">
    <property type="component" value="Unplaced"/>
</dbReference>
<dbReference type="FunFam" id="2.60.40.150:FF:000149">
    <property type="entry name" value="Piccolo presynaptic cytomatrix protein"/>
    <property type="match status" value="1"/>
</dbReference>
<feature type="compositionally biased region" description="Basic and acidic residues" evidence="13">
    <location>
        <begin position="1371"/>
        <end position="1385"/>
    </location>
</feature>
<evidence type="ECO:0000256" key="2">
    <source>
        <dbReference type="ARBA" id="ARBA00022737"/>
    </source>
</evidence>
<evidence type="ECO:0000313" key="18">
    <source>
        <dbReference type="RefSeq" id="XP_030880002.1"/>
    </source>
</evidence>
<feature type="compositionally biased region" description="Low complexity" evidence="13">
    <location>
        <begin position="3730"/>
        <end position="3749"/>
    </location>
</feature>
<feature type="compositionally biased region" description="Acidic residues" evidence="13">
    <location>
        <begin position="1618"/>
        <end position="1627"/>
    </location>
</feature>
<keyword evidence="14" id="KW-0812">Transmembrane</keyword>
<keyword evidence="14" id="KW-0472">Membrane</keyword>
<feature type="region of interest" description="Disordered" evidence="13">
    <location>
        <begin position="3713"/>
        <end position="3782"/>
    </location>
</feature>
<comment type="subcellular location">
    <subcellularLocation>
        <location evidence="9">Presynaptic active zone</location>
    </subcellularLocation>
</comment>
<feature type="region of interest" description="Disordered" evidence="13">
    <location>
        <begin position="1663"/>
        <end position="1855"/>
    </location>
</feature>
<feature type="region of interest" description="Disordered" evidence="13">
    <location>
        <begin position="644"/>
        <end position="923"/>
    </location>
</feature>
<feature type="compositionally biased region" description="Basic and acidic residues" evidence="13">
    <location>
        <begin position="117"/>
        <end position="128"/>
    </location>
</feature>
<feature type="compositionally biased region" description="Polar residues" evidence="13">
    <location>
        <begin position="898"/>
        <end position="921"/>
    </location>
</feature>
<evidence type="ECO:0000256" key="10">
    <source>
        <dbReference type="ARBA" id="ARBA00070121"/>
    </source>
</evidence>
<feature type="region of interest" description="Disordered" evidence="13">
    <location>
        <begin position="3558"/>
        <end position="3636"/>
    </location>
</feature>
<proteinExistence type="predicted"/>
<evidence type="ECO:0000256" key="1">
    <source>
        <dbReference type="ARBA" id="ARBA00022723"/>
    </source>
</evidence>
<feature type="compositionally biased region" description="Basic and acidic residues" evidence="13">
    <location>
        <begin position="1012"/>
        <end position="1027"/>
    </location>
</feature>
<dbReference type="InterPro" id="IPR052098">
    <property type="entry name" value="Presynaptic_Scaffold_Bsn/Pclo"/>
</dbReference>
<dbReference type="CDD" id="cd15776">
    <property type="entry name" value="FYVE2_PCLO"/>
    <property type="match status" value="1"/>
</dbReference>
<feature type="region of interest" description="Disordered" evidence="13">
    <location>
        <begin position="2982"/>
        <end position="3006"/>
    </location>
</feature>
<dbReference type="GO" id="GO:0098978">
    <property type="term" value="C:glutamatergic synapse"/>
    <property type="evidence" value="ECO:0007669"/>
    <property type="project" value="TreeGrafter"/>
</dbReference>
<feature type="compositionally biased region" description="Polar residues" evidence="13">
    <location>
        <begin position="564"/>
        <end position="575"/>
    </location>
</feature>
<feature type="compositionally biased region" description="Low complexity" evidence="13">
    <location>
        <begin position="2986"/>
        <end position="3006"/>
    </location>
</feature>
<feature type="compositionally biased region" description="Low complexity" evidence="13">
    <location>
        <begin position="941"/>
        <end position="959"/>
    </location>
</feature>
<feature type="compositionally biased region" description="Polar residues" evidence="13">
    <location>
        <begin position="1702"/>
        <end position="1719"/>
    </location>
</feature>
<dbReference type="CDD" id="cd04031">
    <property type="entry name" value="C2A_RIM1alpha"/>
    <property type="match status" value="1"/>
</dbReference>
<feature type="compositionally biased region" description="Polar residues" evidence="13">
    <location>
        <begin position="129"/>
        <end position="138"/>
    </location>
</feature>
<dbReference type="InterPro" id="IPR036034">
    <property type="entry name" value="PDZ_sf"/>
</dbReference>
<evidence type="ECO:0000256" key="7">
    <source>
        <dbReference type="ARBA" id="ARBA00023273"/>
    </source>
</evidence>
<sequence length="3927" mass="427713">MGNEASLEGEGLPEGLAAAAAAAAAGGGAGGAGSSLHTVIPAGMEADLSQLSEEERRQIAAVMSRAQGLPKGSVPPAAAEPPSMHRKQELESSHPPKQPGKPPDPGRSAQPGLSKSRTTDTLRSEQKSPGRSPSTISLKESKSRTDLKEEHKSSMMPGFLSEVNPLSAVSSVVNKFNPFDLISDSDASQEETAKKQKIAQKEPGKPEGITKAPSQQSPKPGPKQQGPVRVPPQQDGSPKSGSSQQPEKMKSQPPGTGKPVQGLTQAPQTDQAQLPLQRDAARPQTKQSDAVRGESVKPSVQSPTKPSIQQASPGKPPAQQPGPEKVATPHPGPAKPSAQQPGPTKALAQQPGTAKPPVQPPGTTKPAAQQPGPKSSAQPLGPAKPQAQQAGSEKLPSQQPGPAKPPTQQPGPAKSQAHQPGPQSPAQPPGPAKAPSQQAGPTKSPAQQPGPGKTPPQPPGPAKPPPQQPGPAKPPPQQPGPAKPPPQQPGPTKPPTQQPGPAQPPPQQPGSAQPPPQQPGSAKPSPQQPGSAKPAPQQPGPAKPSAQQSPKPVSQTGAGKPLHPSTSPSAAQTPVQGLPKTICPLCNTTELLLHVPEKANFNTCTECQTTVCSLCGFNPNPHLTEIKEWLCLNCQMRRALGGDLAPVPSSPQPKPKTAPVTPASAVSKPSPQPQPTSPKKDTVPKQDISKAPESKKPPPLVKQPTIHGSPPLAAKQPPVAESSSKPAPPKEPSVPSEQAKVPMAEDKPKQPKTVKPATDIVSSSSIAAKPDIPSSKVQSEDQERIAPPLKTDAAKPSQSFPPTGEKVTPVDSKVIPRPASDSKIISHPGPSSESKGQKQVDPVQKREEPKKAQTKMTPKPDAKAMPKGSPPPPGPRPTTGQTAPTSQQPPKPQEQSRRFSLNLGSITDAPKSQPTTPQETVTGKLFGFGASIFSQASNLISTAGQPGSQSQSGPGAPTKQGPPPPQPPPQGPPKSTGQVPAAPAKVIPVKKETKAPGAEKLEPKAEGVPTVKRTETEKKPLPVKDSKASAAEPQKAVIPPKLEKTPKPESTCRLCKTELNVGSQDPPNFSTCTECKNQVCNLCGFNPTPHLTEIQEWLCLNCQTQRAISGQLGDMGKMPPTPSGPKASPIPVPPEQPSQKTAMPTQVKMKKKEQEVKTEAEQVIPEKVKEIPSVEKIVPKVTTNHKQESQLEEDKTSAPQEKKPPPEDKKPLPEEKMPPLEEKKPTSEDKKPAPEDKKLPAATKPSALEAEQKQDLLKTQVPTTEEEPEGRVAPQVVQEKPPQTKMEAAPSGLPPSLPKEDDEATQKMKGQQQVARTAKPEPGREKTEKEDDKSDTSSSQQPKSPQGLSDTGYSSDGISSSLGEIPSLIPSDEKDLLKGLKKDSFSQESSPSSPSDLAKLESTVLSILEAQANTLVEEKAEKKTQPHEVSSEPPKDEPKTQSLSETLETTIAEEELTKSQEEKDTLKKDSQQDVPSRKDHEEKPEFVDDTATRRQPYDSVEDSSESENSPVPQRKRRTSVGSSSSDEYKQEDSQGSGEEEDFIRKQIIEMSADEDASGSEDDEFIRSQLKEISSSIESQKKEETKGKGKATAGKHRRLTRKSSASFDDDAGRRHSWHDEDDETFDESPELKYRETKSQESEELIIAGGGGLRRFKTIELNSTIADKYSAESSQKKTALYFDEEPELEMESLTDSPEDRSRGEGSSSLHASSFTPGTSPTSVSSLDEDSDSSPSHKKGESKQQRKARHRSHGPLLPTIEDSSEEEELREEEELLKEQEKQRELEQQQRKTSSKKSKKDKDELRAQRRRERPKTPPSNLSPIEDASPTEELRQAAEMEELHRSSCSEYSPSIESDPEGFEISPEKIIEVQKVYKLPTAVSLYSPTDEQSIVQKEGGQKALKSAEEMYEEMMHKTLKYKAFPAATERDEMFEKEPLYGGMLIEDYIYESLVEDTYNGSVDGSLLTRQEDENGFMQQRGKEQKIRIPEQIYEDPMQKITDLQKEFYELESLHSVVPQEDIVSSSYIIPESHEIVDLGSMVTSTSEEKKLLDADAAYEELMKKQQMQLTPGASPTQPHIGLDMTESTVEFDRVPDASLTSSVLSGASLTDSTSSTTLSIPDVKITQHFSTEEIEDEYVTDYTREIQEIIAHESLILTYSEPSESATSVPPSDTPSLTSSVSSVCTTDSSSPVTTLEGITTVYTEPVDIVTKFEDSEEISSSTYFPGSVIDYPEEISISFDRTAVPDGRTSAEHIVISLSDMEPPSIESVGAKPEGLIAGTISTDSSPSEKDPMKKAKRDTGNGIILEVLEAYRDKREKSEVELTKMGLSETVFDHLPSSAIAMEEQVLATCFLSGQVFDQAKPASQLPSGRPSVTPLPTKTRPFFRSSSLDASVLMHHQAKVKPDNPWCFSENTKGSQTMTPSGTQKKVKRTLPNPPPEETSTGTQSTYSTVGTVSRRRICRTNTMARAKILQDIDRELDLVERESAKLRKKQAELDEEEKEIDAKLRYLEMGINRRKEALLKEREKRERAYLQGVAEDRDYMSDSEVSSTRPTRIESQHGIERPRTAPQTEFSQFIPPQTQTESQLVPPTSPYTQYQYSSPALPTQAPTPYTQQSHFQQQTLYHQQVSPYQTQPTFQAVATMSFTPQAQPTPTPQPSYQLPSQMMVIQQKPRQTTLYLEPKITSNYEVIRNQPLMIAPVSTDNTYAVSHLGSKYNSLDLRIGLEERSSMASSPISSISADSFYADIDHHTPRNYVLIDDIGEITKGTAALSTAFSLHEKDLSKTDHLLRSTETRRSQEVTDFLAPLQTSSRLHSYVKAEEDPMEDPYELKLLKHQIKQEFRRGAESLDHLAGLSHYYHADVGYRHFPKSEKYSISRLTLEKQAAKQLPAAILYQKQSKHKKSLIDPKMSKFSPIQESRDLEPDYSSYMTSSTSSLGGISSRARLLQDDITFGLRKNITDQQKFMGSSLSTGLGTLGNTLRSALQDEADKPYSSGSRSRPSSRPSSVYGLDLSIKRDSSSSSLRLKAQEAEALDVSFSHASPSGRTKPTSLPISQSRGRIPIVAQNSEEESPLSPVGQPMGMARAAAGPLPPISADTRDQFGSSHSLPEVQQHMREESRTRGYDRDIAFIMDDFQHAMSDSEGKLGLTLPCYSQNSNSCFSACLIFLLQGCILLFLVRLLHVYFSFISCKWKFDLVYRFPSMLFFISLYSLEIIQMNGKTMHYIFPHARIKITRDSKDHTVSGNGLGIRIVGGKEIPGHNGEIGAYIAKILPGGSAEQTGKLIEGMQVLEWNGIPLTSKTYEEVQSIISQQSGEAEICVRLDLNMLSDSENPQHLELHEPPKAVDKAKSPGVDPKQLAAELQKVSLQQSPLIVSSVVEKGSHVHSGPTSAGSSSVPSPGQPGSPSVSKKKHSSSKPTDATKVVSHPITGEIQLQINYDLGNLIIHILQARNLVPRDNNGYSDPFVKVYLLPGRGQVMVVQNASAEYKRRTKYVQKSLNPEWNQTVIYKSISMEQLKKKTLEVTVWDYDRFSSNDFLGEVLIDLSSTSHLDNTPRWYSLKEQTESIDHGKAHSSQGSQQSPKPSVIKSRSHGIFPDPSKDMQVPTIEKSHSSPGSSKSSSEGHLRSHGPSRSQSKTSVTQSHLEDAGAAIAAAEATVQQLRLQPTAHKSGQSNHARKQHRHSIAGVLPIQRTQSDNLPPPANGNQDQSQLALRKVVSDGPVKPEGAKPANHRPAESSVSTGSSGSGYSVDSEGSSNTAGETNLFPIPRIGKMGQNGQEPVKQPGVGVGLADPEVKTQVMGEIKIALKKEMKTDGEQLIVEILQCRNITYKFKSPDHLPDLYVKIYVMNISTQKKVIKKKTRVCRHDREPSFNETFRFSLSPAGHSLQILLFSNGGKFMKKTLIGEACIWLDKVDLRKRIVNWHKLLVSPTQTH</sequence>
<dbReference type="GO" id="GO:0098882">
    <property type="term" value="F:structural constituent of presynaptic active zone"/>
    <property type="evidence" value="ECO:0007669"/>
    <property type="project" value="TreeGrafter"/>
</dbReference>
<evidence type="ECO:0000313" key="17">
    <source>
        <dbReference type="Proteomes" id="UP000245341"/>
    </source>
</evidence>
<dbReference type="InterPro" id="IPR001478">
    <property type="entry name" value="PDZ"/>
</dbReference>
<feature type="compositionally biased region" description="Acidic residues" evidence="13">
    <location>
        <begin position="1759"/>
        <end position="1772"/>
    </location>
</feature>
<feature type="compositionally biased region" description="Basic and acidic residues" evidence="13">
    <location>
        <begin position="989"/>
        <end position="1005"/>
    </location>
</feature>
<feature type="compositionally biased region" description="Acidic residues" evidence="13">
    <location>
        <begin position="1551"/>
        <end position="1563"/>
    </location>
</feature>
<dbReference type="GO" id="GO:0008270">
    <property type="term" value="F:zinc ion binding"/>
    <property type="evidence" value="ECO:0007669"/>
    <property type="project" value="UniProtKB-KW"/>
</dbReference>
<dbReference type="Pfam" id="PF00595">
    <property type="entry name" value="PDZ"/>
    <property type="match status" value="1"/>
</dbReference>
<feature type="compositionally biased region" description="Basic and acidic residues" evidence="13">
    <location>
        <begin position="191"/>
        <end position="205"/>
    </location>
</feature>
<feature type="domain" description="C2" evidence="15">
    <location>
        <begin position="3792"/>
        <end position="3917"/>
    </location>
</feature>
<feature type="compositionally biased region" description="Basic and acidic residues" evidence="13">
    <location>
        <begin position="1455"/>
        <end position="1496"/>
    </location>
</feature>
<feature type="domain" description="PDZ" evidence="16">
    <location>
        <begin position="3224"/>
        <end position="3318"/>
    </location>
</feature>
<dbReference type="InterPro" id="IPR008899">
    <property type="entry name" value="Znf_piccolo"/>
</dbReference>
<dbReference type="GO" id="GO:0098982">
    <property type="term" value="C:GABA-ergic synapse"/>
    <property type="evidence" value="ECO:0007669"/>
    <property type="project" value="TreeGrafter"/>
</dbReference>
<feature type="compositionally biased region" description="Polar residues" evidence="13">
    <location>
        <begin position="2435"/>
        <end position="2446"/>
    </location>
</feature>
<reference evidence="18" key="1">
    <citation type="submission" date="2025-08" db="UniProtKB">
        <authorList>
            <consortium name="RefSeq"/>
        </authorList>
    </citation>
    <scope>IDENTIFICATION</scope>
    <source>
        <tissue evidence="18">Liver</tissue>
    </source>
</reference>
<feature type="compositionally biased region" description="Polar residues" evidence="13">
    <location>
        <begin position="298"/>
        <end position="312"/>
    </location>
</feature>
<keyword evidence="6" id="KW-0770">Synapse</keyword>
<organism evidence="17 18">
    <name type="scientific">Leptonychotes weddellii</name>
    <name type="common">Weddell seal</name>
    <name type="synonym">Otaria weddellii</name>
    <dbReference type="NCBI Taxonomy" id="9713"/>
    <lineage>
        <taxon>Eukaryota</taxon>
        <taxon>Metazoa</taxon>
        <taxon>Chordata</taxon>
        <taxon>Craniata</taxon>
        <taxon>Vertebrata</taxon>
        <taxon>Euteleostomi</taxon>
        <taxon>Mammalia</taxon>
        <taxon>Eutheria</taxon>
        <taxon>Laurasiatheria</taxon>
        <taxon>Carnivora</taxon>
        <taxon>Caniformia</taxon>
        <taxon>Pinnipedia</taxon>
        <taxon>Phocidae</taxon>
        <taxon>Monachinae</taxon>
        <taxon>Lobodontini</taxon>
        <taxon>Leptonychotes</taxon>
    </lineage>
</organism>
<feature type="compositionally biased region" description="Basic and acidic residues" evidence="13">
    <location>
        <begin position="678"/>
        <end position="696"/>
    </location>
</feature>
<feature type="region of interest" description="Disordered" evidence="13">
    <location>
        <begin position="937"/>
        <end position="1050"/>
    </location>
</feature>
<gene>
    <name evidence="18" type="primary">PCLO</name>
</gene>
<feature type="region of interest" description="Disordered" evidence="13">
    <location>
        <begin position="2273"/>
        <end position="2293"/>
    </location>
</feature>
<feature type="compositionally biased region" description="Low complexity" evidence="13">
    <location>
        <begin position="433"/>
        <end position="451"/>
    </location>
</feature>
<feature type="compositionally biased region" description="Polar residues" evidence="13">
    <location>
        <begin position="2563"/>
        <end position="2616"/>
    </location>
</feature>
<keyword evidence="14" id="KW-1133">Transmembrane helix</keyword>
<feature type="compositionally biased region" description="Pro residues" evidence="13">
    <location>
        <begin position="422"/>
        <end position="432"/>
    </location>
</feature>
<evidence type="ECO:0000259" key="15">
    <source>
        <dbReference type="PROSITE" id="PS50004"/>
    </source>
</evidence>
<feature type="compositionally biased region" description="Basic and acidic residues" evidence="13">
    <location>
        <begin position="1827"/>
        <end position="1842"/>
    </location>
</feature>
<keyword evidence="5" id="KW-0106">Calcium</keyword>
<keyword evidence="1" id="KW-0479">Metal-binding</keyword>
<dbReference type="FunFam" id="2.60.40.150:FF:000137">
    <property type="entry name" value="Piccolo presynaptic cytomatrix protein"/>
    <property type="match status" value="1"/>
</dbReference>
<keyword evidence="8" id="KW-0111">Calcium/phospholipid-binding</keyword>
<feature type="compositionally biased region" description="Polar residues" evidence="13">
    <location>
        <begin position="2406"/>
        <end position="2421"/>
    </location>
</feature>
<dbReference type="GO" id="GO:0048788">
    <property type="term" value="C:cytoskeleton of presynaptic active zone"/>
    <property type="evidence" value="ECO:0007669"/>
    <property type="project" value="TreeGrafter"/>
</dbReference>
<feature type="compositionally biased region" description="Pro residues" evidence="13">
    <location>
        <begin position="960"/>
        <end position="972"/>
    </location>
</feature>
<feature type="compositionally biased region" description="Basic and acidic residues" evidence="13">
    <location>
        <begin position="1628"/>
        <end position="1639"/>
    </location>
</feature>
<feature type="compositionally biased region" description="Low complexity" evidence="13">
    <location>
        <begin position="519"/>
        <end position="535"/>
    </location>
</feature>
<evidence type="ECO:0000259" key="16">
    <source>
        <dbReference type="PROSITE" id="PS50106"/>
    </source>
</evidence>
<feature type="compositionally biased region" description="Basic and acidic residues" evidence="13">
    <location>
        <begin position="2549"/>
        <end position="2561"/>
    </location>
</feature>
<dbReference type="SUPFAM" id="SSF49562">
    <property type="entry name" value="C2 domain (Calcium/lipid-binding domain, CaLB)"/>
    <property type="match status" value="2"/>
</dbReference>
<dbReference type="RefSeq" id="XP_030880002.1">
    <property type="nucleotide sequence ID" value="XM_031024142.1"/>
</dbReference>
<dbReference type="GO" id="GO:0030424">
    <property type="term" value="C:axon"/>
    <property type="evidence" value="ECO:0007669"/>
    <property type="project" value="TreeGrafter"/>
</dbReference>
<feature type="compositionally biased region" description="Polar residues" evidence="13">
    <location>
        <begin position="262"/>
        <end position="274"/>
    </location>
</feature>
<keyword evidence="7" id="KW-0966">Cell projection</keyword>
<feature type="compositionally biased region" description="Low complexity" evidence="13">
    <location>
        <begin position="2161"/>
        <end position="2184"/>
    </location>
</feature>
<feature type="region of interest" description="Disordered" evidence="13">
    <location>
        <begin position="179"/>
        <end position="575"/>
    </location>
</feature>
<evidence type="ECO:0000256" key="5">
    <source>
        <dbReference type="ARBA" id="ARBA00022837"/>
    </source>
</evidence>
<feature type="coiled-coil region" evidence="12">
    <location>
        <begin position="2467"/>
        <end position="2504"/>
    </location>
</feature>
<feature type="region of interest" description="Disordered" evidence="13">
    <location>
        <begin position="1416"/>
        <end position="1651"/>
    </location>
</feature>
<feature type="compositionally biased region" description="Low complexity" evidence="13">
    <location>
        <begin position="1386"/>
        <end position="1395"/>
    </location>
</feature>
<dbReference type="Gene3D" id="2.30.42.10">
    <property type="match status" value="1"/>
</dbReference>
<evidence type="ECO:0000256" key="3">
    <source>
        <dbReference type="ARBA" id="ARBA00022771"/>
    </source>
</evidence>
<dbReference type="InterPro" id="IPR011011">
    <property type="entry name" value="Znf_FYVE_PHD"/>
</dbReference>
<dbReference type="Pfam" id="PF05715">
    <property type="entry name" value="zf-piccolo"/>
    <property type="match status" value="2"/>
</dbReference>
<accession>A0A7F8QFJ8</accession>
<dbReference type="FunFam" id="3.30.40.10:FF:000563">
    <property type="entry name" value="Piccolo presynaptic cytomatrix protein"/>
    <property type="match status" value="1"/>
</dbReference>
<feature type="compositionally biased region" description="Polar residues" evidence="13">
    <location>
        <begin position="386"/>
        <end position="400"/>
    </location>
</feature>
<feature type="compositionally biased region" description="Basic and acidic residues" evidence="13">
    <location>
        <begin position="139"/>
        <end position="153"/>
    </location>
</feature>
<dbReference type="PANTHER" id="PTHR14113:SF6">
    <property type="entry name" value="PROTEIN PICCOLO"/>
    <property type="match status" value="1"/>
</dbReference>
<evidence type="ECO:0000256" key="4">
    <source>
        <dbReference type="ARBA" id="ARBA00022833"/>
    </source>
</evidence>